<accession>A0A7D3ZHS7</accession>
<protein>
    <recommendedName>
        <fullName evidence="4">Secreted protein</fullName>
    </recommendedName>
</protein>
<dbReference type="Proteomes" id="UP000501240">
    <property type="component" value="Chromosome"/>
</dbReference>
<dbReference type="RefSeq" id="WP_173094310.1">
    <property type="nucleotide sequence ID" value="NZ_CP053892.1"/>
</dbReference>
<reference evidence="2 3" key="1">
    <citation type="submission" date="2020-05" db="EMBL/GenBank/DDBJ databases">
        <title>Actinomadura verrucosospora NRRL-B18236 (PFL_A860) Genome sequencing and assembly.</title>
        <authorList>
            <person name="Samborskyy M."/>
        </authorList>
    </citation>
    <scope>NUCLEOTIDE SEQUENCE [LARGE SCALE GENOMIC DNA]</scope>
    <source>
        <strain evidence="2 3">NRRL:B18236</strain>
    </source>
</reference>
<organism evidence="2 3">
    <name type="scientific">Actinomadura verrucosospora</name>
    <dbReference type="NCBI Taxonomy" id="46165"/>
    <lineage>
        <taxon>Bacteria</taxon>
        <taxon>Bacillati</taxon>
        <taxon>Actinomycetota</taxon>
        <taxon>Actinomycetes</taxon>
        <taxon>Streptosporangiales</taxon>
        <taxon>Thermomonosporaceae</taxon>
        <taxon>Actinomadura</taxon>
    </lineage>
</organism>
<evidence type="ECO:0000313" key="3">
    <source>
        <dbReference type="Proteomes" id="UP000501240"/>
    </source>
</evidence>
<dbReference type="PROSITE" id="PS51318">
    <property type="entry name" value="TAT"/>
    <property type="match status" value="1"/>
</dbReference>
<evidence type="ECO:0000256" key="1">
    <source>
        <dbReference type="SAM" id="SignalP"/>
    </source>
</evidence>
<keyword evidence="1" id="KW-0732">Signal</keyword>
<dbReference type="AlphaFoldDB" id="A0A7D3ZHS7"/>
<evidence type="ECO:0000313" key="2">
    <source>
        <dbReference type="EMBL" id="QKG19921.1"/>
    </source>
</evidence>
<feature type="chain" id="PRO_5028908932" description="Secreted protein" evidence="1">
    <location>
        <begin position="33"/>
        <end position="184"/>
    </location>
</feature>
<keyword evidence="3" id="KW-1185">Reference proteome</keyword>
<name>A0A7D3ZHS7_ACTVE</name>
<gene>
    <name evidence="2" type="ORF">ACTIVE_1557</name>
</gene>
<evidence type="ECO:0008006" key="4">
    <source>
        <dbReference type="Google" id="ProtNLM"/>
    </source>
</evidence>
<dbReference type="InterPro" id="IPR006311">
    <property type="entry name" value="TAT_signal"/>
</dbReference>
<feature type="signal peptide" evidence="1">
    <location>
        <begin position="1"/>
        <end position="32"/>
    </location>
</feature>
<proteinExistence type="predicted"/>
<sequence length="184" mass="19699">MRTRTRTTALSALAVAALAPLTAGLTATPAHAATPAAQTLRAAQAVPAGAQVSAAAKCTIHKYPNAGGGEDISHKGKGTAKYDYGVTKYRGRQLILRTGHIYDRSSARILKGYKKGDKVWVDITGNGGKSWQACGSNSSDRTGWFLHNYKKRWIRACMKVDGHVKCATNGNKSGPGKRLWWSDS</sequence>
<dbReference type="EMBL" id="CP053892">
    <property type="protein sequence ID" value="QKG19921.1"/>
    <property type="molecule type" value="Genomic_DNA"/>
</dbReference>